<gene>
    <name evidence="2" type="ORF">B1B09_12040</name>
    <name evidence="1" type="ORF">DXN06_10200</name>
</gene>
<evidence type="ECO:0000313" key="1">
    <source>
        <dbReference type="EMBL" id="AXM07444.1"/>
    </source>
</evidence>
<reference evidence="2 3" key="1">
    <citation type="submission" date="2017-02" db="EMBL/GenBank/DDBJ databases">
        <title>Prevalence of linear plasmids in Cutibacterium acnes isolates obtained from cancerous prostatic tissue.</title>
        <authorList>
            <person name="Davidsson S."/>
            <person name="Bruggemann H."/>
        </authorList>
    </citation>
    <scope>NUCLEOTIDE SEQUENCE [LARGE SCALE GENOMIC DNA]</scope>
    <source>
        <strain evidence="2 3">11-78</strain>
    </source>
</reference>
<dbReference type="EMBL" id="CP031442">
    <property type="protein sequence ID" value="AXM07444.1"/>
    <property type="molecule type" value="Genomic_DNA"/>
</dbReference>
<evidence type="ECO:0000313" key="3">
    <source>
        <dbReference type="Proteomes" id="UP000226191"/>
    </source>
</evidence>
<evidence type="ECO:0000313" key="2">
    <source>
        <dbReference type="EMBL" id="PGF31719.1"/>
    </source>
</evidence>
<accession>A0A2B7IQ28</accession>
<dbReference type="EMBL" id="MVCE01000007">
    <property type="protein sequence ID" value="PGF31719.1"/>
    <property type="molecule type" value="Genomic_DNA"/>
</dbReference>
<proteinExistence type="predicted"/>
<name>A0A2B7IQ28_CUTAC</name>
<reference evidence="1 4" key="2">
    <citation type="submission" date="2018-08" db="EMBL/GenBank/DDBJ databases">
        <title>Genome sequencing of Cutibacterium acnes KCOM 1315.</title>
        <authorList>
            <person name="Kook J.-K."/>
            <person name="Park S.-N."/>
            <person name="Lim Y.K."/>
        </authorList>
    </citation>
    <scope>NUCLEOTIDE SEQUENCE [LARGE SCALE GENOMIC DNA]</scope>
    <source>
        <strain evidence="1 4">KCOM 1315</strain>
    </source>
</reference>
<dbReference type="AlphaFoldDB" id="A0A2B7IQ28"/>
<dbReference type="Proteomes" id="UP000256621">
    <property type="component" value="Chromosome"/>
</dbReference>
<protein>
    <submittedName>
        <fullName evidence="2">Uncharacterized protein</fullName>
    </submittedName>
</protein>
<organism evidence="2 3">
    <name type="scientific">Cutibacterium acnes</name>
    <name type="common">Propionibacterium acnes</name>
    <dbReference type="NCBI Taxonomy" id="1747"/>
    <lineage>
        <taxon>Bacteria</taxon>
        <taxon>Bacillati</taxon>
        <taxon>Actinomycetota</taxon>
        <taxon>Actinomycetes</taxon>
        <taxon>Propionibacteriales</taxon>
        <taxon>Propionibacteriaceae</taxon>
        <taxon>Cutibacterium</taxon>
    </lineage>
</organism>
<evidence type="ECO:0000313" key="4">
    <source>
        <dbReference type="Proteomes" id="UP000256621"/>
    </source>
</evidence>
<dbReference type="Proteomes" id="UP000226191">
    <property type="component" value="Unassembled WGS sequence"/>
</dbReference>
<sequence>MHWQGRWTAFLASDSSGPVIEVMKCTLRSSMTFSRNVPITSVDSSALVIRFPTAVGQVSSSVSRP</sequence>